<dbReference type="Proteomes" id="UP000481033">
    <property type="component" value="Unassembled WGS sequence"/>
</dbReference>
<proteinExistence type="predicted"/>
<accession>A0A6M0RFH8</accession>
<gene>
    <name evidence="1" type="ORF">DXZ20_04630</name>
</gene>
<comment type="caution">
    <text evidence="1">The sequence shown here is derived from an EMBL/GenBank/DDBJ whole genome shotgun (WGS) entry which is preliminary data.</text>
</comment>
<keyword evidence="2" id="KW-1185">Reference proteome</keyword>
<dbReference type="AlphaFoldDB" id="A0A6M0RFH8"/>
<protein>
    <submittedName>
        <fullName evidence="1">Uncharacterized protein</fullName>
    </submittedName>
</protein>
<dbReference type="EMBL" id="QXHD01000004">
    <property type="protein sequence ID" value="NEZ54986.1"/>
    <property type="molecule type" value="Genomic_DNA"/>
</dbReference>
<evidence type="ECO:0000313" key="2">
    <source>
        <dbReference type="Proteomes" id="UP000481033"/>
    </source>
</evidence>
<organism evidence="1 2">
    <name type="scientific">Adonisia turfae CCMR0081</name>
    <dbReference type="NCBI Taxonomy" id="2292702"/>
    <lineage>
        <taxon>Bacteria</taxon>
        <taxon>Bacillati</taxon>
        <taxon>Cyanobacteriota</taxon>
        <taxon>Adonisia</taxon>
        <taxon>Adonisia turfae</taxon>
    </lineage>
</organism>
<reference evidence="1 2" key="1">
    <citation type="journal article" date="2020" name="Microb. Ecol.">
        <title>Ecogenomics of the Marine Benthic Filamentous Cyanobacterium Adonisia.</title>
        <authorList>
            <person name="Walter J.M."/>
            <person name="Coutinho F.H."/>
            <person name="Leomil L."/>
            <person name="Hargreaves P.I."/>
            <person name="Campeao M.E."/>
            <person name="Vieira V.V."/>
            <person name="Silva B.S."/>
            <person name="Fistarol G.O."/>
            <person name="Salomon P.S."/>
            <person name="Sawabe T."/>
            <person name="Mino S."/>
            <person name="Hosokawa M."/>
            <person name="Miyashita H."/>
            <person name="Maruyama F."/>
            <person name="van Verk M.C."/>
            <person name="Dutilh B.E."/>
            <person name="Thompson C.C."/>
            <person name="Thompson F.L."/>
        </authorList>
    </citation>
    <scope>NUCLEOTIDE SEQUENCE [LARGE SCALE GENOMIC DNA]</scope>
    <source>
        <strain evidence="1 2">CCMR0081</strain>
    </source>
</reference>
<name>A0A6M0RFH8_9CYAN</name>
<sequence>MITFTQNPTFGQLYAECSQSGQDYRIPTTRVEAFLAEIGMTVEQVLATPQENTEDMQTALAKYNG</sequence>
<evidence type="ECO:0000313" key="1">
    <source>
        <dbReference type="EMBL" id="NEZ54986.1"/>
    </source>
</evidence>
<dbReference type="RefSeq" id="WP_163696741.1">
    <property type="nucleotide sequence ID" value="NZ_QXHD01000004.1"/>
</dbReference>